<name>A0A816UJ38_9BILA</name>
<protein>
    <submittedName>
        <fullName evidence="1">Uncharacterized protein</fullName>
    </submittedName>
</protein>
<reference evidence="1" key="1">
    <citation type="submission" date="2021-02" db="EMBL/GenBank/DDBJ databases">
        <authorList>
            <person name="Nowell W R."/>
        </authorList>
    </citation>
    <scope>NUCLEOTIDE SEQUENCE</scope>
</reference>
<comment type="caution">
    <text evidence="1">The sequence shown here is derived from an EMBL/GenBank/DDBJ whole genome shotgun (WGS) entry which is preliminary data.</text>
</comment>
<dbReference type="Proteomes" id="UP000663887">
    <property type="component" value="Unassembled WGS sequence"/>
</dbReference>
<gene>
    <name evidence="1" type="ORF">XDN619_LOCUS20470</name>
</gene>
<proteinExistence type="predicted"/>
<accession>A0A816UJ38</accession>
<dbReference type="AlphaFoldDB" id="A0A816UJ38"/>
<sequence>MVDLIDLVLWSLKRDLQDLAQVLFVSYIMKLKTKHETIMTEWFMKTINHEESVAACANIIYRLKWYNEKFHETFLKNLHNDSLEIEQTLFIQKIVYELVLTCNNISDVYNRTIALIRLSFYGSGEFRKKHLTTAIETLKTMEENKDKLKLIIQLKPLVSIYDDLQIKFNGIIINLNSKMNYYFVNSYYGRILFTEQFHVQSSHSSLDTNLNLEDENAKTKVGNIRNYAELRSLFSLFAQLKDTKLIMNKTDSIDQLWANLFRDTDNQSNIEKILNIGLLDEIFLTPHIGIIIDGLIETGKEDVIVILFPYIIKPSNEVLPIVQ</sequence>
<evidence type="ECO:0000313" key="2">
    <source>
        <dbReference type="Proteomes" id="UP000663887"/>
    </source>
</evidence>
<dbReference type="EMBL" id="CAJNRG010009042">
    <property type="protein sequence ID" value="CAF2109540.1"/>
    <property type="molecule type" value="Genomic_DNA"/>
</dbReference>
<evidence type="ECO:0000313" key="1">
    <source>
        <dbReference type="EMBL" id="CAF2109540.1"/>
    </source>
</evidence>
<organism evidence="1 2">
    <name type="scientific">Rotaria magnacalcarata</name>
    <dbReference type="NCBI Taxonomy" id="392030"/>
    <lineage>
        <taxon>Eukaryota</taxon>
        <taxon>Metazoa</taxon>
        <taxon>Spiralia</taxon>
        <taxon>Gnathifera</taxon>
        <taxon>Rotifera</taxon>
        <taxon>Eurotatoria</taxon>
        <taxon>Bdelloidea</taxon>
        <taxon>Philodinida</taxon>
        <taxon>Philodinidae</taxon>
        <taxon>Rotaria</taxon>
    </lineage>
</organism>